<dbReference type="EMBL" id="CP071250">
    <property type="protein sequence ID" value="UUF08321.1"/>
    <property type="molecule type" value="Genomic_DNA"/>
</dbReference>
<feature type="domain" description="Glycosyltransferase subfamily 4-like N-terminal" evidence="1">
    <location>
        <begin position="64"/>
        <end position="194"/>
    </location>
</feature>
<sequence>MKLVLLTSRNIFNTTGEFRLIDIRAKALYEKHNVKTDIIAINKSSRVRNKELLKSAWYGKTDAVGLGKKNSIISLIKYYLLVQDYLKKNEVDIVITSGIVCNLYRPLLLFYKKKYKFKLLYDMHGAIEEIDEYNTLGINNKVIQRAVYYFLQKLEKSMINTSDSVLVVSKTMREKVSKEYSSKRCIIIPCGINDNNTDFVFNRKKWRRKLDIEDASRVIVYSGGISQWQSIDETLEIIYDFLNYDQSHRACIFSKDLQFIKEKIKHEYINKIRLESLNHTEVSEALSACDVGLIIRKNDVTNNVAFPNKFSEYIQANLIIIISGVISQCNIVNKYNIGRAAVDKSEIALDEIYKLVDSRNENLYKYEMKCKEVFNSELNINIGIQELISYCSNKI</sequence>
<reference evidence="2" key="1">
    <citation type="submission" date="2021-03" db="EMBL/GenBank/DDBJ databases">
        <title>Comparative Genomics and Metabolomics in the genus Turicibacter.</title>
        <authorList>
            <person name="Maki J."/>
            <person name="Looft T."/>
        </authorList>
    </citation>
    <scope>NUCLEOTIDE SEQUENCE</scope>
    <source>
        <strain evidence="2">ISU324</strain>
    </source>
</reference>
<evidence type="ECO:0000313" key="2">
    <source>
        <dbReference type="EMBL" id="UUF08321.1"/>
    </source>
</evidence>
<proteinExistence type="predicted"/>
<gene>
    <name evidence="2" type="ORF">J0J70_12205</name>
</gene>
<accession>A0A9Q9FG20</accession>
<dbReference type="SUPFAM" id="SSF53756">
    <property type="entry name" value="UDP-Glycosyltransferase/glycogen phosphorylase"/>
    <property type="match status" value="1"/>
</dbReference>
<dbReference type="Proteomes" id="UP001058072">
    <property type="component" value="Chromosome"/>
</dbReference>
<name>A0A9Q9FG20_9FIRM</name>
<dbReference type="RefSeq" id="WP_212724928.1">
    <property type="nucleotide sequence ID" value="NZ_CP071250.1"/>
</dbReference>
<evidence type="ECO:0000313" key="3">
    <source>
        <dbReference type="Proteomes" id="UP001058072"/>
    </source>
</evidence>
<protein>
    <submittedName>
        <fullName evidence="2">Glycosyltransferase</fullName>
    </submittedName>
</protein>
<evidence type="ECO:0000259" key="1">
    <source>
        <dbReference type="Pfam" id="PF13439"/>
    </source>
</evidence>
<organism evidence="2 3">
    <name type="scientific">Turicibacter bilis</name>
    <dbReference type="NCBI Taxonomy" id="2735723"/>
    <lineage>
        <taxon>Bacteria</taxon>
        <taxon>Bacillati</taxon>
        <taxon>Bacillota</taxon>
        <taxon>Erysipelotrichia</taxon>
        <taxon>Erysipelotrichales</taxon>
        <taxon>Turicibacteraceae</taxon>
        <taxon>Turicibacter</taxon>
    </lineage>
</organism>
<dbReference type="AlphaFoldDB" id="A0A9Q9FG20"/>
<dbReference type="InterPro" id="IPR028098">
    <property type="entry name" value="Glyco_trans_4-like_N"/>
</dbReference>
<dbReference type="Pfam" id="PF13439">
    <property type="entry name" value="Glyco_transf_4"/>
    <property type="match status" value="1"/>
</dbReference>
<dbReference type="Gene3D" id="3.40.50.2000">
    <property type="entry name" value="Glycogen Phosphorylase B"/>
    <property type="match status" value="2"/>
</dbReference>